<comment type="caution">
    <text evidence="2">The sequence shown here is derived from an EMBL/GenBank/DDBJ whole genome shotgun (WGS) entry which is preliminary data.</text>
</comment>
<feature type="transmembrane region" description="Helical" evidence="1">
    <location>
        <begin position="39"/>
        <end position="64"/>
    </location>
</feature>
<reference evidence="2 3" key="1">
    <citation type="submission" date="2022-11" db="EMBL/GenBank/DDBJ databases">
        <title>Viruses from the air-sea interface of a natural surface slick.</title>
        <authorList>
            <person name="Rahlff J."/>
            <person name="Holmfeldt K."/>
        </authorList>
    </citation>
    <scope>NUCLEOTIDE SEQUENCE [LARGE SCALE GENOMIC DNA]</scope>
    <source>
        <strain evidence="2 3">SMS4</strain>
    </source>
</reference>
<keyword evidence="1" id="KW-0812">Transmembrane</keyword>
<evidence type="ECO:0000256" key="1">
    <source>
        <dbReference type="SAM" id="Phobius"/>
    </source>
</evidence>
<evidence type="ECO:0000313" key="3">
    <source>
        <dbReference type="Proteomes" id="UP001231109"/>
    </source>
</evidence>
<keyword evidence="1" id="KW-1133">Transmembrane helix</keyword>
<protein>
    <submittedName>
        <fullName evidence="2">Uncharacterized protein</fullName>
    </submittedName>
</protein>
<proteinExistence type="predicted"/>
<organism evidence="2 3">
    <name type="scientific">Rheinheimera baltica</name>
    <dbReference type="NCBI Taxonomy" id="67576"/>
    <lineage>
        <taxon>Bacteria</taxon>
        <taxon>Pseudomonadati</taxon>
        <taxon>Pseudomonadota</taxon>
        <taxon>Gammaproteobacteria</taxon>
        <taxon>Chromatiales</taxon>
        <taxon>Chromatiaceae</taxon>
        <taxon>Rheinheimera</taxon>
    </lineage>
</organism>
<dbReference type="EMBL" id="JAPJDZ010000068">
    <property type="protein sequence ID" value="MDP5137806.1"/>
    <property type="molecule type" value="Genomic_DNA"/>
</dbReference>
<evidence type="ECO:0000313" key="2">
    <source>
        <dbReference type="EMBL" id="MDP5137806.1"/>
    </source>
</evidence>
<accession>A0ABT9I4A3</accession>
<dbReference type="RefSeq" id="WP_305977031.1">
    <property type="nucleotide sequence ID" value="NZ_JAPJDZ010000068.1"/>
</dbReference>
<gene>
    <name evidence="2" type="ORF">ORJ04_17770</name>
</gene>
<sequence length="73" mass="7898">MNRKIAIILLIVVGIYCLPTLLAAFAMVLGVVAAVAGTILGVGLSVITSVLPLLIVAYLIWWLVRDNRNSRQH</sequence>
<name>A0ABT9I4A3_9GAMM</name>
<keyword evidence="3" id="KW-1185">Reference proteome</keyword>
<feature type="transmembrane region" description="Helical" evidence="1">
    <location>
        <begin position="7"/>
        <end position="33"/>
    </location>
</feature>
<keyword evidence="1" id="KW-0472">Membrane</keyword>
<dbReference type="Proteomes" id="UP001231109">
    <property type="component" value="Unassembled WGS sequence"/>
</dbReference>